<feature type="transmembrane region" description="Helical" evidence="5">
    <location>
        <begin position="20"/>
        <end position="38"/>
    </location>
</feature>
<reference evidence="6 7" key="1">
    <citation type="submission" date="2021-07" db="EMBL/GenBank/DDBJ databases">
        <title>Paenibacillus radiodurans sp. nov., isolated from the southeastern edge of Tengger Desert.</title>
        <authorList>
            <person name="Zhang G."/>
        </authorList>
    </citation>
    <scope>NUCLEOTIDE SEQUENCE [LARGE SCALE GENOMIC DNA]</scope>
    <source>
        <strain evidence="6 7">DT7-4</strain>
    </source>
</reference>
<proteinExistence type="predicted"/>
<dbReference type="PANTHER" id="PTHR36460:SF1">
    <property type="entry name" value="UPF0132 DOMAIN PROTEIN (AFU_ORTHOLOGUE AFUA_3G10255)"/>
    <property type="match status" value="1"/>
</dbReference>
<organism evidence="6 7">
    <name type="scientific">Paenibacillus oenotherae</name>
    <dbReference type="NCBI Taxonomy" id="1435645"/>
    <lineage>
        <taxon>Bacteria</taxon>
        <taxon>Bacillati</taxon>
        <taxon>Bacillota</taxon>
        <taxon>Bacilli</taxon>
        <taxon>Bacillales</taxon>
        <taxon>Paenibacillaceae</taxon>
        <taxon>Paenibacillus</taxon>
    </lineage>
</organism>
<keyword evidence="3 5" id="KW-1133">Transmembrane helix</keyword>
<keyword evidence="4 5" id="KW-0472">Membrane</keyword>
<comment type="caution">
    <text evidence="6">The sequence shown here is derived from an EMBL/GenBank/DDBJ whole genome shotgun (WGS) entry which is preliminary data.</text>
</comment>
<evidence type="ECO:0000256" key="4">
    <source>
        <dbReference type="ARBA" id="ARBA00023136"/>
    </source>
</evidence>
<comment type="subcellular location">
    <subcellularLocation>
        <location evidence="1">Membrane</location>
        <topology evidence="1">Multi-pass membrane protein</topology>
    </subcellularLocation>
</comment>
<evidence type="ECO:0008006" key="8">
    <source>
        <dbReference type="Google" id="ProtNLM"/>
    </source>
</evidence>
<protein>
    <recommendedName>
        <fullName evidence="8">DUF4870 domain-containing protein</fullName>
    </recommendedName>
</protein>
<evidence type="ECO:0000256" key="3">
    <source>
        <dbReference type="ARBA" id="ARBA00022989"/>
    </source>
</evidence>
<evidence type="ECO:0000256" key="2">
    <source>
        <dbReference type="ARBA" id="ARBA00022692"/>
    </source>
</evidence>
<evidence type="ECO:0000256" key="1">
    <source>
        <dbReference type="ARBA" id="ARBA00004141"/>
    </source>
</evidence>
<dbReference type="Pfam" id="PF09685">
    <property type="entry name" value="MamF_MmsF"/>
    <property type="match status" value="1"/>
</dbReference>
<name>A0ABS7D7Z2_9BACL</name>
<sequence>MQSPSMTPDPSSTGMDPKIVGLLCYLGAFITGIIFLVVEKNSRFVKFHAMQSIIVFGALFVFSIVINIIPIIGTLIGLLITPIGFVLWIVLMLLAYQGRWFKLPVIGDIAEQQANRF</sequence>
<dbReference type="EMBL" id="JAHZIJ010000008">
    <property type="protein sequence ID" value="MBW7475647.1"/>
    <property type="molecule type" value="Genomic_DNA"/>
</dbReference>
<dbReference type="Proteomes" id="UP000812277">
    <property type="component" value="Unassembled WGS sequence"/>
</dbReference>
<evidence type="ECO:0000313" key="7">
    <source>
        <dbReference type="Proteomes" id="UP000812277"/>
    </source>
</evidence>
<evidence type="ECO:0000256" key="5">
    <source>
        <dbReference type="SAM" id="Phobius"/>
    </source>
</evidence>
<dbReference type="RefSeq" id="WP_219872896.1">
    <property type="nucleotide sequence ID" value="NZ_JAHZIJ010000008.1"/>
</dbReference>
<keyword evidence="7" id="KW-1185">Reference proteome</keyword>
<dbReference type="PANTHER" id="PTHR36460">
    <property type="entry name" value="UPF0132 DOMAIN PROTEIN (AFU_ORTHOLOGUE AFUA_3G10255)"/>
    <property type="match status" value="1"/>
</dbReference>
<dbReference type="InterPro" id="IPR019109">
    <property type="entry name" value="MamF_MmsF"/>
</dbReference>
<feature type="transmembrane region" description="Helical" evidence="5">
    <location>
        <begin position="50"/>
        <end position="69"/>
    </location>
</feature>
<feature type="transmembrane region" description="Helical" evidence="5">
    <location>
        <begin position="75"/>
        <end position="96"/>
    </location>
</feature>
<accession>A0ABS7D7Z2</accession>
<keyword evidence="2 5" id="KW-0812">Transmembrane</keyword>
<evidence type="ECO:0000313" key="6">
    <source>
        <dbReference type="EMBL" id="MBW7475647.1"/>
    </source>
</evidence>
<gene>
    <name evidence="6" type="ORF">K0T92_12915</name>
</gene>